<reference evidence="2 3" key="1">
    <citation type="submission" date="2017-06" db="EMBL/GenBank/DDBJ databases">
        <title>Hymenobacter amundsenii sp. nov. isolated from regoliths in Antarctica.</title>
        <authorList>
            <person name="Sedlacek I."/>
            <person name="Kralova S."/>
            <person name="Pantucek R."/>
            <person name="Svec P."/>
            <person name="Holochova P."/>
            <person name="Stankova E."/>
            <person name="Vrbovska V."/>
            <person name="Busse H.-J."/>
        </authorList>
    </citation>
    <scope>NUCLEOTIDE SEQUENCE [LARGE SCALE GENOMIC DNA]</scope>
    <source>
        <strain evidence="2 3">CCM 8682</strain>
    </source>
</reference>
<dbReference type="EMBL" id="NIRR01000006">
    <property type="protein sequence ID" value="OWP64007.1"/>
    <property type="molecule type" value="Genomic_DNA"/>
</dbReference>
<evidence type="ECO:0000313" key="3">
    <source>
        <dbReference type="Proteomes" id="UP000197277"/>
    </source>
</evidence>
<organism evidence="2 3">
    <name type="scientific">Hymenobacter amundsenii</name>
    <dbReference type="NCBI Taxonomy" id="2006685"/>
    <lineage>
        <taxon>Bacteria</taxon>
        <taxon>Pseudomonadati</taxon>
        <taxon>Bacteroidota</taxon>
        <taxon>Cytophagia</taxon>
        <taxon>Cytophagales</taxon>
        <taxon>Hymenobacteraceae</taxon>
        <taxon>Hymenobacter</taxon>
    </lineage>
</organism>
<feature type="transmembrane region" description="Helical" evidence="1">
    <location>
        <begin position="118"/>
        <end position="136"/>
    </location>
</feature>
<name>A0A246FMM9_9BACT</name>
<evidence type="ECO:0000256" key="1">
    <source>
        <dbReference type="SAM" id="Phobius"/>
    </source>
</evidence>
<feature type="transmembrane region" description="Helical" evidence="1">
    <location>
        <begin position="85"/>
        <end position="106"/>
    </location>
</feature>
<gene>
    <name evidence="2" type="ORF">CDA63_05950</name>
</gene>
<dbReference type="AlphaFoldDB" id="A0A246FMM9"/>
<keyword evidence="1" id="KW-0812">Transmembrane</keyword>
<keyword evidence="1" id="KW-0472">Membrane</keyword>
<feature type="transmembrane region" description="Helical" evidence="1">
    <location>
        <begin position="61"/>
        <end position="79"/>
    </location>
</feature>
<keyword evidence="3" id="KW-1185">Reference proteome</keyword>
<comment type="caution">
    <text evidence="2">The sequence shown here is derived from an EMBL/GenBank/DDBJ whole genome shotgun (WGS) entry which is preliminary data.</text>
</comment>
<keyword evidence="1" id="KW-1133">Transmembrane helix</keyword>
<accession>A0A246FMM9</accession>
<dbReference type="RefSeq" id="WP_088463538.1">
    <property type="nucleotide sequence ID" value="NZ_NIRR01000006.1"/>
</dbReference>
<feature type="transmembrane region" description="Helical" evidence="1">
    <location>
        <begin position="142"/>
        <end position="158"/>
    </location>
</feature>
<protein>
    <submittedName>
        <fullName evidence="2">Uncharacterized protein</fullName>
    </submittedName>
</protein>
<sequence>MFTRQTLLLWWGLTVTVAYLLTQYFGRTMEHGHGAVLWTWIIAMLIPVVMTLLLDKRNALAWVWAGATVLATAENYWAHAAEAKAIMPFSFHTLWFLFGALGFAYTASAVEGSRRKQLYGLAAALNLIGTVALTFNHELLEGYQYIILAVIQGVPMLLDVPMRRQQHEAETTRN</sequence>
<feature type="transmembrane region" description="Helical" evidence="1">
    <location>
        <begin position="37"/>
        <end position="54"/>
    </location>
</feature>
<proteinExistence type="predicted"/>
<dbReference type="OrthoDB" id="881560at2"/>
<evidence type="ECO:0000313" key="2">
    <source>
        <dbReference type="EMBL" id="OWP64007.1"/>
    </source>
</evidence>
<feature type="transmembrane region" description="Helical" evidence="1">
    <location>
        <begin position="7"/>
        <end position="25"/>
    </location>
</feature>
<dbReference type="Proteomes" id="UP000197277">
    <property type="component" value="Unassembled WGS sequence"/>
</dbReference>